<gene>
    <name evidence="1" type="ordered locus">Lbys_0528</name>
</gene>
<protein>
    <submittedName>
        <fullName evidence="1">Peptidase M10A and M12B matrixin and adamalysin</fullName>
    </submittedName>
</protein>
<accession>E4RXF4</accession>
<dbReference type="RefSeq" id="WP_013407353.1">
    <property type="nucleotide sequence ID" value="NC_014655.1"/>
</dbReference>
<proteinExistence type="predicted"/>
<keyword evidence="2" id="KW-1185">Reference proteome</keyword>
<evidence type="ECO:0000313" key="2">
    <source>
        <dbReference type="Proteomes" id="UP000007435"/>
    </source>
</evidence>
<dbReference type="EMBL" id="CP002305">
    <property type="protein sequence ID" value="ADQ16299.1"/>
    <property type="molecule type" value="Genomic_DNA"/>
</dbReference>
<name>E4RXF4_LEAB4</name>
<dbReference type="HOGENOM" id="CLU_2046732_0_0_10"/>
<dbReference type="SUPFAM" id="SSF55486">
    <property type="entry name" value="Metalloproteases ('zincins'), catalytic domain"/>
    <property type="match status" value="1"/>
</dbReference>
<dbReference type="Gene3D" id="3.40.390.10">
    <property type="entry name" value="Collagenase (Catalytic Domain)"/>
    <property type="match status" value="1"/>
</dbReference>
<dbReference type="OrthoDB" id="905690at2"/>
<dbReference type="Proteomes" id="UP000007435">
    <property type="component" value="Chromosome"/>
</dbReference>
<evidence type="ECO:0000313" key="1">
    <source>
        <dbReference type="EMBL" id="ADQ16299.1"/>
    </source>
</evidence>
<dbReference type="GO" id="GO:0008237">
    <property type="term" value="F:metallopeptidase activity"/>
    <property type="evidence" value="ECO:0007669"/>
    <property type="project" value="InterPro"/>
</dbReference>
<reference evidence="1 2" key="2">
    <citation type="journal article" date="2011" name="Stand. Genomic Sci.">
        <title>Complete genome sequence of Leadbetterella byssophila type strain (4M15).</title>
        <authorList>
            <person name="Abt B."/>
            <person name="Teshima H."/>
            <person name="Lucas S."/>
            <person name="Lapidus A."/>
            <person name="Del Rio T.G."/>
            <person name="Nolan M."/>
            <person name="Tice H."/>
            <person name="Cheng J.F."/>
            <person name="Pitluck S."/>
            <person name="Liolios K."/>
            <person name="Pagani I."/>
            <person name="Ivanova N."/>
            <person name="Mavromatis K."/>
            <person name="Pati A."/>
            <person name="Tapia R."/>
            <person name="Han C."/>
            <person name="Goodwin L."/>
            <person name="Chen A."/>
            <person name="Palaniappan K."/>
            <person name="Land M."/>
            <person name="Hauser L."/>
            <person name="Chang Y.J."/>
            <person name="Jeffries C.D."/>
            <person name="Rohde M."/>
            <person name="Goker M."/>
            <person name="Tindall B.J."/>
            <person name="Detter J.C."/>
            <person name="Woyke T."/>
            <person name="Bristow J."/>
            <person name="Eisen J.A."/>
            <person name="Markowitz V."/>
            <person name="Hugenholtz P."/>
            <person name="Klenk H.P."/>
            <person name="Kyrpides N.C."/>
        </authorList>
    </citation>
    <scope>NUCLEOTIDE SEQUENCE [LARGE SCALE GENOMIC DNA]</scope>
    <source>
        <strain evidence="2">DSM 17132 / JCM 16389 / KACC 11308 / NBRC 106382 / 4M15</strain>
    </source>
</reference>
<sequence length="120" mass="14058">MEKFFTIALLLFCYGTTFGQEKGKPVYYDNWPTEIAANRDILKIKYSTTAKYVPIGSIWSKRILTYFFANGTTDMSGNTERDAVTLGFTYWSNVYVFKLNRTFWDKSLRSILVYKFNNFS</sequence>
<organism evidence="1 2">
    <name type="scientific">Leadbetterella byssophila (strain DSM 17132 / JCM 16389 / KACC 11308 / NBRC 106382 / 4M15)</name>
    <dbReference type="NCBI Taxonomy" id="649349"/>
    <lineage>
        <taxon>Bacteria</taxon>
        <taxon>Pseudomonadati</taxon>
        <taxon>Bacteroidota</taxon>
        <taxon>Cytophagia</taxon>
        <taxon>Cytophagales</taxon>
        <taxon>Leadbetterellaceae</taxon>
        <taxon>Leadbetterella</taxon>
    </lineage>
</organism>
<reference key="1">
    <citation type="submission" date="2010-11" db="EMBL/GenBank/DDBJ databases">
        <title>The complete genome of Leadbetterella byssophila DSM 17132.</title>
        <authorList>
            <consortium name="US DOE Joint Genome Institute (JGI-PGF)"/>
            <person name="Lucas S."/>
            <person name="Copeland A."/>
            <person name="Lapidus A."/>
            <person name="Glavina del Rio T."/>
            <person name="Dalin E."/>
            <person name="Tice H."/>
            <person name="Bruce D."/>
            <person name="Goodwin L."/>
            <person name="Pitluck S."/>
            <person name="Kyrpides N."/>
            <person name="Mavromatis K."/>
            <person name="Ivanova N."/>
            <person name="Teshima H."/>
            <person name="Brettin T."/>
            <person name="Detter J.C."/>
            <person name="Han C."/>
            <person name="Tapia R."/>
            <person name="Land M."/>
            <person name="Hauser L."/>
            <person name="Markowitz V."/>
            <person name="Cheng J.-F."/>
            <person name="Hugenholtz P."/>
            <person name="Woyke T."/>
            <person name="Wu D."/>
            <person name="Tindall B."/>
            <person name="Pomrenke H.G."/>
            <person name="Brambilla E."/>
            <person name="Klenk H.-P."/>
            <person name="Eisen J.A."/>
        </authorList>
    </citation>
    <scope>NUCLEOTIDE SEQUENCE [LARGE SCALE GENOMIC DNA]</scope>
    <source>
        <strain>DSM 17132</strain>
    </source>
</reference>
<dbReference type="eggNOG" id="COG5549">
    <property type="taxonomic scope" value="Bacteria"/>
</dbReference>
<dbReference type="KEGG" id="lby:Lbys_0528"/>
<dbReference type="AlphaFoldDB" id="E4RXF4"/>
<dbReference type="InterPro" id="IPR024079">
    <property type="entry name" value="MetalloPept_cat_dom_sf"/>
</dbReference>